<organism evidence="1 2">
    <name type="scientific">Diplodia seriata</name>
    <dbReference type="NCBI Taxonomy" id="420778"/>
    <lineage>
        <taxon>Eukaryota</taxon>
        <taxon>Fungi</taxon>
        <taxon>Dikarya</taxon>
        <taxon>Ascomycota</taxon>
        <taxon>Pezizomycotina</taxon>
        <taxon>Dothideomycetes</taxon>
        <taxon>Dothideomycetes incertae sedis</taxon>
        <taxon>Botryosphaeriales</taxon>
        <taxon>Botryosphaeriaceae</taxon>
        <taxon>Diplodia</taxon>
    </lineage>
</organism>
<dbReference type="GeneID" id="92008518"/>
<dbReference type="Proteomes" id="UP001430584">
    <property type="component" value="Unassembled WGS sequence"/>
</dbReference>
<dbReference type="RefSeq" id="XP_066633772.1">
    <property type="nucleotide sequence ID" value="XM_066775891.1"/>
</dbReference>
<protein>
    <recommendedName>
        <fullName evidence="3">Tetratricopeptide repeat protein</fullName>
    </recommendedName>
</protein>
<name>A0ABR3CJC8_9PEZI</name>
<dbReference type="EMBL" id="JAJVCZ030000004">
    <property type="protein sequence ID" value="KAL0260743.1"/>
    <property type="molecule type" value="Genomic_DNA"/>
</dbReference>
<evidence type="ECO:0000313" key="2">
    <source>
        <dbReference type="Proteomes" id="UP001430584"/>
    </source>
</evidence>
<gene>
    <name evidence="1" type="ORF">SLS55_004433</name>
</gene>
<keyword evidence="2" id="KW-1185">Reference proteome</keyword>
<comment type="caution">
    <text evidence="1">The sequence shown here is derived from an EMBL/GenBank/DDBJ whole genome shotgun (WGS) entry which is preliminary data.</text>
</comment>
<reference evidence="1 2" key="1">
    <citation type="submission" date="2024-02" db="EMBL/GenBank/DDBJ databases">
        <title>De novo assembly and annotation of 12 fungi associated with fruit tree decline syndrome in Ontario, Canada.</title>
        <authorList>
            <person name="Sulman M."/>
            <person name="Ellouze W."/>
            <person name="Ilyukhin E."/>
        </authorList>
    </citation>
    <scope>NUCLEOTIDE SEQUENCE [LARGE SCALE GENOMIC DNA]</scope>
    <source>
        <strain evidence="1 2">FDS-637</strain>
    </source>
</reference>
<evidence type="ECO:0008006" key="3">
    <source>
        <dbReference type="Google" id="ProtNLM"/>
    </source>
</evidence>
<accession>A0ABR3CJC8</accession>
<evidence type="ECO:0000313" key="1">
    <source>
        <dbReference type="EMBL" id="KAL0260743.1"/>
    </source>
</evidence>
<dbReference type="Gene3D" id="1.25.40.10">
    <property type="entry name" value="Tetratricopeptide repeat domain"/>
    <property type="match status" value="1"/>
</dbReference>
<dbReference type="InterPro" id="IPR011990">
    <property type="entry name" value="TPR-like_helical_dom_sf"/>
</dbReference>
<sequence>MIPKQAIYRPEYLENLATALLERYMLVGNIEDIERAIPVAEEAKSLLLVLMPSELQDAGGFLAPFCDVPPLTTRKMLTSNLGILHCNLYERTGNLENLDVAISNFEELSALTPSNEGDEQAIPNYAWALSMRFQRTGDRKDLDQAIMRIRQALEVKEIDRALATKLNNNLGELLRQRFLNANSISE</sequence>
<proteinExistence type="predicted"/>